<reference evidence="2 3" key="1">
    <citation type="submission" date="2020-08" db="EMBL/GenBank/DDBJ databases">
        <title>Genomic Encyclopedia of Type Strains, Phase IV (KMG-IV): sequencing the most valuable type-strain genomes for metagenomic binning, comparative biology and taxonomic classification.</title>
        <authorList>
            <person name="Goeker M."/>
        </authorList>
    </citation>
    <scope>NUCLEOTIDE SEQUENCE [LARGE SCALE GENOMIC DNA]</scope>
    <source>
        <strain evidence="2 3">DSM 101535</strain>
    </source>
</reference>
<dbReference type="Proteomes" id="UP000560131">
    <property type="component" value="Unassembled WGS sequence"/>
</dbReference>
<dbReference type="SUPFAM" id="SSF51735">
    <property type="entry name" value="NAD(P)-binding Rossmann-fold domains"/>
    <property type="match status" value="1"/>
</dbReference>
<dbReference type="CDD" id="cd05271">
    <property type="entry name" value="NDUFA9_like_SDR_a"/>
    <property type="match status" value="1"/>
</dbReference>
<dbReference type="EMBL" id="JACIJN010000003">
    <property type="protein sequence ID" value="MBB5725350.1"/>
    <property type="molecule type" value="Genomic_DNA"/>
</dbReference>
<dbReference type="PANTHER" id="PTHR12126:SF11">
    <property type="entry name" value="NADH DEHYDROGENASE [UBIQUINONE] 1 ALPHA SUBCOMPLEX SUBUNIT 9, MITOCHONDRIAL"/>
    <property type="match status" value="1"/>
</dbReference>
<keyword evidence="3" id="KW-1185">Reference proteome</keyword>
<name>A0ABR6N548_9SPHN</name>
<dbReference type="PANTHER" id="PTHR12126">
    <property type="entry name" value="NADH-UBIQUINONE OXIDOREDUCTASE 39 KDA SUBUNIT-RELATED"/>
    <property type="match status" value="1"/>
</dbReference>
<dbReference type="GO" id="GO:0016491">
    <property type="term" value="F:oxidoreductase activity"/>
    <property type="evidence" value="ECO:0007669"/>
    <property type="project" value="UniProtKB-KW"/>
</dbReference>
<organism evidence="2 3">
    <name type="scientific">Sphingomonas endophytica</name>
    <dbReference type="NCBI Taxonomy" id="869719"/>
    <lineage>
        <taxon>Bacteria</taxon>
        <taxon>Pseudomonadati</taxon>
        <taxon>Pseudomonadota</taxon>
        <taxon>Alphaproteobacteria</taxon>
        <taxon>Sphingomonadales</taxon>
        <taxon>Sphingomonadaceae</taxon>
        <taxon>Sphingomonas</taxon>
    </lineage>
</organism>
<comment type="caution">
    <text evidence="2">The sequence shown here is derived from an EMBL/GenBank/DDBJ whole genome shotgun (WGS) entry which is preliminary data.</text>
</comment>
<dbReference type="InterPro" id="IPR051207">
    <property type="entry name" value="ComplexI_NDUFA9_subunit"/>
</dbReference>
<evidence type="ECO:0000313" key="3">
    <source>
        <dbReference type="Proteomes" id="UP000560131"/>
    </source>
</evidence>
<evidence type="ECO:0000259" key="1">
    <source>
        <dbReference type="Pfam" id="PF01370"/>
    </source>
</evidence>
<dbReference type="Gene3D" id="3.40.50.720">
    <property type="entry name" value="NAD(P)-binding Rossmann-like Domain"/>
    <property type="match status" value="1"/>
</dbReference>
<dbReference type="Pfam" id="PF01370">
    <property type="entry name" value="Epimerase"/>
    <property type="match status" value="1"/>
</dbReference>
<proteinExistence type="predicted"/>
<accession>A0ABR6N548</accession>
<dbReference type="InterPro" id="IPR036291">
    <property type="entry name" value="NAD(P)-bd_dom_sf"/>
</dbReference>
<gene>
    <name evidence="2" type="ORF">FHS97_001266</name>
</gene>
<protein>
    <submittedName>
        <fullName evidence="2">NADH dehydrogenase</fullName>
        <ecNumber evidence="2">1.6.99.3</ecNumber>
    </submittedName>
</protein>
<dbReference type="InterPro" id="IPR001509">
    <property type="entry name" value="Epimerase_deHydtase"/>
</dbReference>
<evidence type="ECO:0000313" key="2">
    <source>
        <dbReference type="EMBL" id="MBB5725350.1"/>
    </source>
</evidence>
<feature type="domain" description="NAD-dependent epimerase/dehydratase" evidence="1">
    <location>
        <begin position="11"/>
        <end position="214"/>
    </location>
</feature>
<dbReference type="EC" id="1.6.99.3" evidence="2"/>
<keyword evidence="2" id="KW-0560">Oxidoreductase</keyword>
<sequence length="313" mass="32653">MKDGMDNKLVTLIGGGGFLGRYIAQALLSAGARVRIAQRDPRQAFFLKPQGGLGQTQFVAVDVTRPETIANAVHGADGVVNLVGTFAGNLARVHVDGARHVADVAARNGAALVHVSAIGADANGDSLYARTKGQGEDAVRTACPSATILRPSTVFGREDQFVNRFAGMIARLPVVPVLKPNARFQPVFVGDVARAAVTALADPETFGGRTFELGGPEVLTMLELHQRIARHIGRTPHFAPLPDAVGGLLAALPGTPISADQWKLLGHDSVVGAGAEGLAALGIGATLLDAVAPDWLVRYRKAGRFSMIERAAG</sequence>